<reference evidence="2" key="1">
    <citation type="submission" date="2020-06" db="EMBL/GenBank/DDBJ databases">
        <title>Unique genomic features of the anaerobic methanotrophic archaea.</title>
        <authorList>
            <person name="Chadwick G.L."/>
            <person name="Skennerton C.T."/>
            <person name="Laso-Perez R."/>
            <person name="Leu A.O."/>
            <person name="Speth D.R."/>
            <person name="Yu H."/>
            <person name="Morgan-Lang C."/>
            <person name="Hatzenpichler R."/>
            <person name="Goudeau D."/>
            <person name="Malmstrom R."/>
            <person name="Brazelton W.J."/>
            <person name="Woyke T."/>
            <person name="Hallam S.J."/>
            <person name="Tyson G.W."/>
            <person name="Wegener G."/>
            <person name="Boetius A."/>
            <person name="Orphan V."/>
        </authorList>
    </citation>
    <scope>NUCLEOTIDE SEQUENCE</scope>
</reference>
<name>A0A7G9YDG6_9EURY</name>
<dbReference type="EMBL" id="MT631077">
    <property type="protein sequence ID" value="QNO45148.1"/>
    <property type="molecule type" value="Genomic_DNA"/>
</dbReference>
<protein>
    <submittedName>
        <fullName evidence="2">Uncharacterized protein</fullName>
    </submittedName>
</protein>
<evidence type="ECO:0000313" key="1">
    <source>
        <dbReference type="EMBL" id="QNO45148.1"/>
    </source>
</evidence>
<sequence length="46" mass="5220">MAKKINHRGHGGHRELLFSLCSLSIDKKLHHRLPNRLPLPFGAIPL</sequence>
<organism evidence="2">
    <name type="scientific">Candidatus Methanogaster sp. ANME-2c ERB4</name>
    <dbReference type="NCBI Taxonomy" id="2759911"/>
    <lineage>
        <taxon>Archaea</taxon>
        <taxon>Methanobacteriati</taxon>
        <taxon>Methanobacteriota</taxon>
        <taxon>Stenosarchaea group</taxon>
        <taxon>Methanomicrobia</taxon>
        <taxon>Methanosarcinales</taxon>
        <taxon>ANME-2 cluster</taxon>
        <taxon>Candidatus Methanogasteraceae</taxon>
        <taxon>Candidatus Methanogaster</taxon>
    </lineage>
</organism>
<dbReference type="AlphaFoldDB" id="A0A7G9YDG6"/>
<dbReference type="EMBL" id="MT631427">
    <property type="protein sequence ID" value="QNO50335.1"/>
    <property type="molecule type" value="Genomic_DNA"/>
</dbReference>
<gene>
    <name evidence="1" type="ORF">GMDKAGHH_00001</name>
    <name evidence="3" type="ORF">NFHCAOLN_00005</name>
    <name evidence="2" type="ORF">OOGCPJEC_00035</name>
</gene>
<proteinExistence type="predicted"/>
<evidence type="ECO:0000313" key="3">
    <source>
        <dbReference type="EMBL" id="QNO50335.1"/>
    </source>
</evidence>
<accession>A0A7G9YDG6</accession>
<evidence type="ECO:0000313" key="2">
    <source>
        <dbReference type="EMBL" id="QNO46050.1"/>
    </source>
</evidence>
<dbReference type="EMBL" id="MT631166">
    <property type="protein sequence ID" value="QNO46050.1"/>
    <property type="molecule type" value="Genomic_DNA"/>
</dbReference>